<keyword evidence="1" id="KW-1133">Transmembrane helix</keyword>
<gene>
    <name evidence="2" type="primary">Contig1502.g1642</name>
    <name evidence="2" type="ORF">STYLEM_9999</name>
</gene>
<feature type="transmembrane region" description="Helical" evidence="1">
    <location>
        <begin position="58"/>
        <end position="78"/>
    </location>
</feature>
<feature type="transmembrane region" description="Helical" evidence="1">
    <location>
        <begin position="336"/>
        <end position="356"/>
    </location>
</feature>
<keyword evidence="1" id="KW-0812">Transmembrane</keyword>
<feature type="transmembrane region" description="Helical" evidence="1">
    <location>
        <begin position="170"/>
        <end position="189"/>
    </location>
</feature>
<proteinExistence type="predicted"/>
<dbReference type="AlphaFoldDB" id="A0A078AJL4"/>
<sequence length="359" mass="40247">MLETQQSLNENINVPLLRKISIRYTNAYLKWTFMACFFFGTSNFLTGHLSAKLGVEGGYPFFIGNLFSWMMYHLYIGIENYKTFDSFWNKETSTYYDVHTDKFRFSYLLGPILRGIVQVAVFFSVFITMEFAFKAGVNQGIIASLFSTSIIMSAVIFYFLYEEKLSQRHLFGLALMITAVVLISIGKPASQKSTTLTPSEQLALEETQAYYLTLSIIFAIVCGIILTINGLVMRHYVKYMHISALQLNNDGGLIQMTVLMVLFILRVKEKGMYEMGDLFESIGASLLSMCANVTLSQAFAVGLGGPVQGINNLMSLVQTILAAIFLSQIPTLLQNFGLAFGLVGALVMCGVDKIFWFRD</sequence>
<dbReference type="Proteomes" id="UP000039865">
    <property type="component" value="Unassembled WGS sequence"/>
</dbReference>
<dbReference type="OrthoDB" id="322581at2759"/>
<evidence type="ECO:0000256" key="1">
    <source>
        <dbReference type="SAM" id="Phobius"/>
    </source>
</evidence>
<feature type="transmembrane region" description="Helical" evidence="1">
    <location>
        <begin position="112"/>
        <end position="133"/>
    </location>
</feature>
<accession>A0A078AJL4</accession>
<keyword evidence="1" id="KW-0472">Membrane</keyword>
<protein>
    <recommendedName>
        <fullName evidence="4">EamA domain-containing protein</fullName>
    </recommendedName>
</protein>
<keyword evidence="3" id="KW-1185">Reference proteome</keyword>
<feature type="transmembrane region" description="Helical" evidence="1">
    <location>
        <begin position="244"/>
        <end position="265"/>
    </location>
</feature>
<dbReference type="SUPFAM" id="SSF103481">
    <property type="entry name" value="Multidrug resistance efflux transporter EmrE"/>
    <property type="match status" value="2"/>
</dbReference>
<evidence type="ECO:0000313" key="3">
    <source>
        <dbReference type="Proteomes" id="UP000039865"/>
    </source>
</evidence>
<feature type="transmembrane region" description="Helical" evidence="1">
    <location>
        <begin position="310"/>
        <end position="330"/>
    </location>
</feature>
<dbReference type="InterPro" id="IPR037185">
    <property type="entry name" value="EmrE-like"/>
</dbReference>
<evidence type="ECO:0000313" key="2">
    <source>
        <dbReference type="EMBL" id="CDW80993.1"/>
    </source>
</evidence>
<organism evidence="2 3">
    <name type="scientific">Stylonychia lemnae</name>
    <name type="common">Ciliate</name>
    <dbReference type="NCBI Taxonomy" id="5949"/>
    <lineage>
        <taxon>Eukaryota</taxon>
        <taxon>Sar</taxon>
        <taxon>Alveolata</taxon>
        <taxon>Ciliophora</taxon>
        <taxon>Intramacronucleata</taxon>
        <taxon>Spirotrichea</taxon>
        <taxon>Stichotrichia</taxon>
        <taxon>Sporadotrichida</taxon>
        <taxon>Oxytrichidae</taxon>
        <taxon>Stylonychinae</taxon>
        <taxon>Stylonychia</taxon>
    </lineage>
</organism>
<evidence type="ECO:0008006" key="4">
    <source>
        <dbReference type="Google" id="ProtNLM"/>
    </source>
</evidence>
<feature type="transmembrane region" description="Helical" evidence="1">
    <location>
        <begin position="209"/>
        <end position="232"/>
    </location>
</feature>
<dbReference type="InParanoid" id="A0A078AJL4"/>
<name>A0A078AJL4_STYLE</name>
<feature type="transmembrane region" description="Helical" evidence="1">
    <location>
        <begin position="139"/>
        <end position="161"/>
    </location>
</feature>
<reference evidence="2 3" key="1">
    <citation type="submission" date="2014-06" db="EMBL/GenBank/DDBJ databases">
        <authorList>
            <person name="Swart Estienne"/>
        </authorList>
    </citation>
    <scope>NUCLEOTIDE SEQUENCE [LARGE SCALE GENOMIC DNA]</scope>
    <source>
        <strain evidence="2 3">130c</strain>
    </source>
</reference>
<dbReference type="EMBL" id="CCKQ01009498">
    <property type="protein sequence ID" value="CDW80993.1"/>
    <property type="molecule type" value="Genomic_DNA"/>
</dbReference>
<feature type="transmembrane region" description="Helical" evidence="1">
    <location>
        <begin position="28"/>
        <end position="46"/>
    </location>
</feature>
<feature type="transmembrane region" description="Helical" evidence="1">
    <location>
        <begin position="285"/>
        <end position="303"/>
    </location>
</feature>